<dbReference type="PRINTS" id="PR02008">
    <property type="entry name" value="RCMTFAMILY"/>
</dbReference>
<dbReference type="AlphaFoldDB" id="D1W8S9"/>
<keyword evidence="4 6" id="KW-0949">S-adenosyl-L-methionine</keyword>
<evidence type="ECO:0000313" key="9">
    <source>
        <dbReference type="EMBL" id="EFA91063.1"/>
    </source>
</evidence>
<keyword evidence="1" id="KW-0963">Cytoplasm</keyword>
<accession>D1W8S9</accession>
<keyword evidence="10" id="KW-1185">Reference proteome</keyword>
<sequence>MLKDTVSYFQFLFFNFLFVGRNSHAFSCKETKFFLHLHETNKPMHLPEAFETYTRTLMGNHLYDDLVQALQDEPAACIRLNRQKCPSAQVAVPHVRVPWCDQGYRLACRPAFTFDPLLHTGAYYVQEPSSMFLSAVLRQYVREPVKMLDLCAAPGGKSTLARSELPEGSVLMCNEPVRNRAQVLAENVQKWGHPDVIVTNNYPADYRKAGLRFDVILCDAPCSGEGMFRKNSNAIDEWSEQNVENCARLQRDIVADAWECLEAGGLMIYSTCTFNAKENEENVAWICSELGAKTLSIDTETHWVIAPTPLHLETQGTSPIDGSSHLAEPLHVYRFIPGYHNAQGKQMGEGLFMAVLRKDGERKTDKPCRQQPSLRGAKGREAKSGNGKDNNMAREWLLQPDNFCYINKGDELLAMRQPLLGLYEKAASELRVLLAGICLGQQKGKNWIPSESLALSTSLNAAAFPKVELSHAEALNYLRSQAISLPADTPRGFILMTYRGLPLGFMKNIGNRANNLYPNEWRIKSQYNPEEEPHIIDIE</sequence>
<evidence type="ECO:0000256" key="1">
    <source>
        <dbReference type="ARBA" id="ARBA00022490"/>
    </source>
</evidence>
<evidence type="ECO:0000256" key="5">
    <source>
        <dbReference type="ARBA" id="ARBA00022884"/>
    </source>
</evidence>
<dbReference type="eggNOG" id="COG3270">
    <property type="taxonomic scope" value="Bacteria"/>
</dbReference>
<dbReference type="Pfam" id="PF01189">
    <property type="entry name" value="Methyltr_RsmB-F"/>
    <property type="match status" value="1"/>
</dbReference>
<evidence type="ECO:0000256" key="7">
    <source>
        <dbReference type="SAM" id="MobiDB-lite"/>
    </source>
</evidence>
<feature type="binding site" evidence="6">
    <location>
        <begin position="151"/>
        <end position="157"/>
    </location>
    <ligand>
        <name>S-adenosyl-L-methionine</name>
        <dbReference type="ChEBI" id="CHEBI:59789"/>
    </ligand>
</feature>
<evidence type="ECO:0000256" key="2">
    <source>
        <dbReference type="ARBA" id="ARBA00022603"/>
    </source>
</evidence>
<dbReference type="InterPro" id="IPR049560">
    <property type="entry name" value="MeTrfase_RsmB-F_NOP2_cat"/>
</dbReference>
<comment type="caution">
    <text evidence="6">Lacks conserved residue(s) required for the propagation of feature annotation.</text>
</comment>
<dbReference type="CDD" id="cd02440">
    <property type="entry name" value="AdoMet_MTases"/>
    <property type="match status" value="1"/>
</dbReference>
<comment type="similarity">
    <text evidence="6">Belongs to the class I-like SAM-binding methyltransferase superfamily. RsmB/NOP family.</text>
</comment>
<evidence type="ECO:0000313" key="10">
    <source>
        <dbReference type="Proteomes" id="UP000005283"/>
    </source>
</evidence>
<keyword evidence="2 6" id="KW-0489">Methyltransferase</keyword>
<protein>
    <submittedName>
        <fullName evidence="9">NOL1/NOP2/sun family protein</fullName>
    </submittedName>
</protein>
<dbReference type="InterPro" id="IPR029063">
    <property type="entry name" value="SAM-dependent_MTases_sf"/>
</dbReference>
<dbReference type="InterPro" id="IPR023267">
    <property type="entry name" value="RCMT"/>
</dbReference>
<feature type="active site" description="Nucleophile" evidence="6">
    <location>
        <position position="272"/>
    </location>
</feature>
<dbReference type="PROSITE" id="PS51686">
    <property type="entry name" value="SAM_MT_RSMB_NOP"/>
    <property type="match status" value="1"/>
</dbReference>
<dbReference type="Gene3D" id="2.30.130.60">
    <property type="match status" value="1"/>
</dbReference>
<dbReference type="STRING" id="679190.HMPREF0650_0900"/>
<dbReference type="GO" id="GO:0003723">
    <property type="term" value="F:RNA binding"/>
    <property type="evidence" value="ECO:0007669"/>
    <property type="project" value="UniProtKB-UniRule"/>
</dbReference>
<dbReference type="eggNOG" id="COG0144">
    <property type="taxonomic scope" value="Bacteria"/>
</dbReference>
<dbReference type="Gene3D" id="3.40.50.150">
    <property type="entry name" value="Vaccinia Virus protein VP39"/>
    <property type="match status" value="1"/>
</dbReference>
<evidence type="ECO:0000259" key="8">
    <source>
        <dbReference type="PROSITE" id="PS51686"/>
    </source>
</evidence>
<proteinExistence type="inferred from homology"/>
<dbReference type="EMBL" id="ADEG01000104">
    <property type="protein sequence ID" value="EFA91063.1"/>
    <property type="molecule type" value="Genomic_DNA"/>
</dbReference>
<dbReference type="InterPro" id="IPR031341">
    <property type="entry name" value="Methyltr_RsmF_N"/>
</dbReference>
<dbReference type="GO" id="GO:0001510">
    <property type="term" value="P:RNA methylation"/>
    <property type="evidence" value="ECO:0007669"/>
    <property type="project" value="InterPro"/>
</dbReference>
<dbReference type="Pfam" id="PF17125">
    <property type="entry name" value="Methyltr_RsmF_N"/>
    <property type="match status" value="1"/>
</dbReference>
<comment type="caution">
    <text evidence="9">The sequence shown here is derived from an EMBL/GenBank/DDBJ whole genome shotgun (WGS) entry which is preliminary data.</text>
</comment>
<keyword evidence="3 6" id="KW-0808">Transferase</keyword>
<organism evidence="9 10">
    <name type="scientific">Hoylesella buccalis ATCC 35310</name>
    <dbReference type="NCBI Taxonomy" id="679190"/>
    <lineage>
        <taxon>Bacteria</taxon>
        <taxon>Pseudomonadati</taxon>
        <taxon>Bacteroidota</taxon>
        <taxon>Bacteroidia</taxon>
        <taxon>Bacteroidales</taxon>
        <taxon>Prevotellaceae</taxon>
        <taxon>Hoylesella</taxon>
    </lineage>
</organism>
<dbReference type="Pfam" id="PF13636">
    <property type="entry name" value="Methyltranf_PUA"/>
    <property type="match status" value="1"/>
</dbReference>
<name>D1W8S9_9BACT</name>
<feature type="binding site" evidence="6">
    <location>
        <position position="175"/>
    </location>
    <ligand>
        <name>S-adenosyl-L-methionine</name>
        <dbReference type="ChEBI" id="CHEBI:59789"/>
    </ligand>
</feature>
<feature type="region of interest" description="Disordered" evidence="7">
    <location>
        <begin position="362"/>
        <end position="391"/>
    </location>
</feature>
<evidence type="ECO:0000256" key="6">
    <source>
        <dbReference type="PROSITE-ProRule" id="PRU01023"/>
    </source>
</evidence>
<dbReference type="Gene3D" id="3.30.70.1170">
    <property type="entry name" value="Sun protein, domain 3"/>
    <property type="match status" value="1"/>
</dbReference>
<reference evidence="9 10" key="1">
    <citation type="submission" date="2009-12" db="EMBL/GenBank/DDBJ databases">
        <title>Genome Sequence of Prevotella buccalis ATCC 35310.</title>
        <authorList>
            <person name="Durkin A.S."/>
            <person name="Madupu R."/>
            <person name="Torralba M."/>
            <person name="Methe B."/>
            <person name="Sutton G."/>
            <person name="Strausberg R.L."/>
            <person name="Nelson K.E."/>
        </authorList>
    </citation>
    <scope>NUCLEOTIDE SEQUENCE [LARGE SCALE GENOMIC DNA]</scope>
    <source>
        <strain evidence="9 10">ATCC 35310</strain>
    </source>
</reference>
<evidence type="ECO:0000256" key="3">
    <source>
        <dbReference type="ARBA" id="ARBA00022679"/>
    </source>
</evidence>
<keyword evidence="5 6" id="KW-0694">RNA-binding</keyword>
<dbReference type="GO" id="GO:0008173">
    <property type="term" value="F:RNA methyltransferase activity"/>
    <property type="evidence" value="ECO:0007669"/>
    <property type="project" value="InterPro"/>
</dbReference>
<feature type="binding site" evidence="6">
    <location>
        <position position="219"/>
    </location>
    <ligand>
        <name>S-adenosyl-L-methionine</name>
        <dbReference type="ChEBI" id="CHEBI:59789"/>
    </ligand>
</feature>
<dbReference type="Proteomes" id="UP000005283">
    <property type="component" value="Unassembled WGS sequence"/>
</dbReference>
<dbReference type="PANTHER" id="PTHR22807">
    <property type="entry name" value="NOP2 YEAST -RELATED NOL1/NOP2/FMU SUN DOMAIN-CONTAINING"/>
    <property type="match status" value="1"/>
</dbReference>
<dbReference type="SUPFAM" id="SSF53335">
    <property type="entry name" value="S-adenosyl-L-methionine-dependent methyltransferases"/>
    <property type="match status" value="1"/>
</dbReference>
<dbReference type="PANTHER" id="PTHR22807:SF30">
    <property type="entry name" value="28S RRNA (CYTOSINE(4447)-C(5))-METHYLTRANSFERASE-RELATED"/>
    <property type="match status" value="1"/>
</dbReference>
<feature type="domain" description="SAM-dependent MTase RsmB/NOP-type" evidence="8">
    <location>
        <begin position="53"/>
        <end position="359"/>
    </location>
</feature>
<dbReference type="InterPro" id="IPR027391">
    <property type="entry name" value="Nol1_Nop2_Fmu_2"/>
</dbReference>
<evidence type="ECO:0000256" key="4">
    <source>
        <dbReference type="ARBA" id="ARBA00022691"/>
    </source>
</evidence>
<dbReference type="InterPro" id="IPR001678">
    <property type="entry name" value="MeTrfase_RsmB-F_NOP2_dom"/>
</dbReference>
<gene>
    <name evidence="9" type="ORF">HMPREF0650_0900</name>
</gene>